<feature type="transmembrane region" description="Helical" evidence="6">
    <location>
        <begin position="542"/>
        <end position="565"/>
    </location>
</feature>
<reference evidence="8" key="1">
    <citation type="submission" date="2023-03" db="EMBL/GenBank/DDBJ databases">
        <authorList>
            <person name="Cleenwerck I."/>
        </authorList>
    </citation>
    <scope>NUCLEOTIDE SEQUENCE</scope>
    <source>
        <strain evidence="8">LMG 32879</strain>
    </source>
</reference>
<feature type="transmembrane region" description="Helical" evidence="6">
    <location>
        <begin position="517"/>
        <end position="536"/>
    </location>
</feature>
<feature type="domain" description="Membrane transport protein MMPL" evidence="7">
    <location>
        <begin position="8"/>
        <end position="214"/>
    </location>
</feature>
<feature type="transmembrane region" description="Helical" evidence="6">
    <location>
        <begin position="47"/>
        <end position="64"/>
    </location>
</feature>
<keyword evidence="9" id="KW-1185">Reference proteome</keyword>
<feature type="transmembrane region" description="Helical" evidence="6">
    <location>
        <begin position="142"/>
        <end position="162"/>
    </location>
</feature>
<dbReference type="Pfam" id="PF03176">
    <property type="entry name" value="MMPL"/>
    <property type="match status" value="1"/>
</dbReference>
<dbReference type="InterPro" id="IPR050545">
    <property type="entry name" value="Mycobact_MmpL"/>
</dbReference>
<feature type="transmembrane region" description="Helical" evidence="6">
    <location>
        <begin position="484"/>
        <end position="505"/>
    </location>
</feature>
<dbReference type="PANTHER" id="PTHR33406:SF13">
    <property type="entry name" value="MEMBRANE PROTEIN YDFJ"/>
    <property type="match status" value="1"/>
</dbReference>
<comment type="subcellular location">
    <subcellularLocation>
        <location evidence="1">Cell membrane</location>
        <topology evidence="1">Multi-pass membrane protein</topology>
    </subcellularLocation>
</comment>
<evidence type="ECO:0000256" key="3">
    <source>
        <dbReference type="ARBA" id="ARBA00022692"/>
    </source>
</evidence>
<evidence type="ECO:0000259" key="7">
    <source>
        <dbReference type="Pfam" id="PF03176"/>
    </source>
</evidence>
<sequence>MDLPRQKDAQGAIREAFAALHPGSAHLLMSGPAVFALSSATAMRHDVDTMALFSTLIVATILYWRFRSLWVLAAIGVPFLLSLGVAMIVVRLVFGSVHGIAFGFGMTMLGVSLDYPVLLIGHRDRGEGPGATLRRIGDSLRIGVATAILGLTGMMFCGLPGLAQLGTFAAAGLLTAAIVTLRIMPGLIVSADLAPVVSGPSPCLRRAETARTWRIACLIPVVAGLAAMALHPLRLDTRLAALSSIPARRLVLDEAFRRELGVPDASLMMAVSGRDAQDVLRREEAMLPVMTRLAAQGAITGAQDAARLLPSVALQRGRARTLPDAATLKQAVTTAREDLPFRESAFDGFVDDVTASRQMPPLRPEDLRGTPLATALSSLIFERGGSWWGLVLPEGVSDPEAVAAAMAGRPNVLVLDLHREMDGLSAHYMARTLRYMAFGCLLALGVLAAGLRDVRRAGRVLGAVGAALVTLLGIFALLDVRLTLVHFIALQFVTGVSLDYALFFARPQLDDEERARTMRTLLTCNAMTALTFGLLALCQTVILRHIGMTVAPGVVLAMIFGFLLAGQRIGTGRARIS</sequence>
<keyword evidence="4 6" id="KW-1133">Transmembrane helix</keyword>
<feature type="transmembrane region" description="Helical" evidence="6">
    <location>
        <begin position="433"/>
        <end position="451"/>
    </location>
</feature>
<dbReference type="RefSeq" id="WP_289843867.1">
    <property type="nucleotide sequence ID" value="NZ_CATKSH010000031.1"/>
</dbReference>
<evidence type="ECO:0000256" key="1">
    <source>
        <dbReference type="ARBA" id="ARBA00004651"/>
    </source>
</evidence>
<dbReference type="Proteomes" id="UP001176960">
    <property type="component" value="Unassembled WGS sequence"/>
</dbReference>
<dbReference type="AlphaFoldDB" id="A0AA35UQV5"/>
<dbReference type="SUPFAM" id="SSF82866">
    <property type="entry name" value="Multidrug efflux transporter AcrB transmembrane domain"/>
    <property type="match status" value="2"/>
</dbReference>
<comment type="caution">
    <text evidence="8">The sequence shown here is derived from an EMBL/GenBank/DDBJ whole genome shotgun (WGS) entry which is preliminary data.</text>
</comment>
<feature type="transmembrane region" description="Helical" evidence="6">
    <location>
        <begin position="71"/>
        <end position="94"/>
    </location>
</feature>
<evidence type="ECO:0000313" key="9">
    <source>
        <dbReference type="Proteomes" id="UP001176960"/>
    </source>
</evidence>
<keyword evidence="5 6" id="KW-0472">Membrane</keyword>
<organism evidence="8 9">
    <name type="scientific">Brytella acorum</name>
    <dbReference type="NCBI Taxonomy" id="2959299"/>
    <lineage>
        <taxon>Bacteria</taxon>
        <taxon>Pseudomonadati</taxon>
        <taxon>Pseudomonadota</taxon>
        <taxon>Alphaproteobacteria</taxon>
        <taxon>Acetobacterales</taxon>
        <taxon>Acetobacteraceae</taxon>
        <taxon>Brytella</taxon>
    </lineage>
</organism>
<feature type="transmembrane region" description="Helical" evidence="6">
    <location>
        <begin position="168"/>
        <end position="191"/>
    </location>
</feature>
<evidence type="ECO:0000256" key="6">
    <source>
        <dbReference type="SAM" id="Phobius"/>
    </source>
</evidence>
<accession>A0AA35UQV5</accession>
<evidence type="ECO:0000256" key="5">
    <source>
        <dbReference type="ARBA" id="ARBA00023136"/>
    </source>
</evidence>
<evidence type="ECO:0000313" key="8">
    <source>
        <dbReference type="EMBL" id="CAI9122032.1"/>
    </source>
</evidence>
<evidence type="ECO:0000256" key="2">
    <source>
        <dbReference type="ARBA" id="ARBA00022475"/>
    </source>
</evidence>
<dbReference type="InterPro" id="IPR004869">
    <property type="entry name" value="MMPL_dom"/>
</dbReference>
<feature type="transmembrane region" description="Helical" evidence="6">
    <location>
        <begin position="100"/>
        <end position="121"/>
    </location>
</feature>
<dbReference type="GO" id="GO:0005886">
    <property type="term" value="C:plasma membrane"/>
    <property type="evidence" value="ECO:0007669"/>
    <property type="project" value="UniProtKB-SubCell"/>
</dbReference>
<keyword evidence="2" id="KW-1003">Cell membrane</keyword>
<dbReference type="Gene3D" id="1.20.1640.10">
    <property type="entry name" value="Multidrug efflux transporter AcrB transmembrane domain"/>
    <property type="match status" value="2"/>
</dbReference>
<feature type="transmembrane region" description="Helical" evidence="6">
    <location>
        <begin position="212"/>
        <end position="233"/>
    </location>
</feature>
<dbReference type="PANTHER" id="PTHR33406">
    <property type="entry name" value="MEMBRANE PROTEIN MJ1562-RELATED"/>
    <property type="match status" value="1"/>
</dbReference>
<protein>
    <submittedName>
        <fullName evidence="8">MMPL family transporter</fullName>
    </submittedName>
</protein>
<dbReference type="EMBL" id="CATKSH010000031">
    <property type="protein sequence ID" value="CAI9122032.1"/>
    <property type="molecule type" value="Genomic_DNA"/>
</dbReference>
<gene>
    <name evidence="8" type="ORF">LMG32879_002888</name>
</gene>
<feature type="transmembrane region" description="Helical" evidence="6">
    <location>
        <begin position="460"/>
        <end position="478"/>
    </location>
</feature>
<evidence type="ECO:0000256" key="4">
    <source>
        <dbReference type="ARBA" id="ARBA00022989"/>
    </source>
</evidence>
<proteinExistence type="predicted"/>
<name>A0AA35UQV5_9PROT</name>
<keyword evidence="3 6" id="KW-0812">Transmembrane</keyword>